<evidence type="ECO:0000256" key="6">
    <source>
        <dbReference type="SAM" id="MobiDB-lite"/>
    </source>
</evidence>
<keyword evidence="3 5" id="KW-0479">Metal-binding</keyword>
<keyword evidence="2 5" id="KW-0819">tRNA processing</keyword>
<proteinExistence type="inferred from homology"/>
<feature type="binding site" evidence="5">
    <location>
        <position position="330"/>
    </location>
    <ligand>
        <name>Zn(2+)</name>
        <dbReference type="ChEBI" id="CHEBI:29105"/>
    </ligand>
</feature>
<dbReference type="OrthoDB" id="27601at2759"/>
<gene>
    <name evidence="8" type="ORF">K470DRAFT_221001</name>
</gene>
<feature type="binding site" evidence="5">
    <location>
        <position position="304"/>
    </location>
    <ligand>
        <name>Zn(2+)</name>
        <dbReference type="ChEBI" id="CHEBI:29105"/>
    </ligand>
</feature>
<comment type="similarity">
    <text evidence="5">Belongs to the queuine tRNA-ribosyltransferase family. QTRT2 subfamily.</text>
</comment>
<name>A0A6A7BTC5_9PEZI</name>
<dbReference type="HAMAP" id="MF_03043">
    <property type="entry name" value="QTRT2"/>
    <property type="match status" value="1"/>
</dbReference>
<dbReference type="EMBL" id="MU006007">
    <property type="protein sequence ID" value="KAF2858586.1"/>
    <property type="molecule type" value="Genomic_DNA"/>
</dbReference>
<dbReference type="GO" id="GO:0046872">
    <property type="term" value="F:metal ion binding"/>
    <property type="evidence" value="ECO:0007669"/>
    <property type="project" value="UniProtKB-KW"/>
</dbReference>
<dbReference type="GO" id="GO:0006400">
    <property type="term" value="P:tRNA modification"/>
    <property type="evidence" value="ECO:0007669"/>
    <property type="project" value="InterPro"/>
</dbReference>
<feature type="binding site" evidence="5">
    <location>
        <position position="301"/>
    </location>
    <ligand>
        <name>Zn(2+)</name>
        <dbReference type="ChEBI" id="CHEBI:29105"/>
    </ligand>
</feature>
<comment type="cofactor">
    <cofactor evidence="5">
        <name>Zn(2+)</name>
        <dbReference type="ChEBI" id="CHEBI:29105"/>
    </cofactor>
    <text evidence="5">Binds 1 zinc ion per subunit.</text>
</comment>
<comment type="subcellular location">
    <subcellularLocation>
        <location evidence="5">Cytoplasm</location>
    </subcellularLocation>
</comment>
<dbReference type="Proteomes" id="UP000799421">
    <property type="component" value="Unassembled WGS sequence"/>
</dbReference>
<keyword evidence="9" id="KW-1185">Reference proteome</keyword>
<dbReference type="Pfam" id="PF01702">
    <property type="entry name" value="TGT"/>
    <property type="match status" value="1"/>
</dbReference>
<evidence type="ECO:0000259" key="7">
    <source>
        <dbReference type="Pfam" id="PF01702"/>
    </source>
</evidence>
<dbReference type="SUPFAM" id="SSF51713">
    <property type="entry name" value="tRNA-guanine transglycosylase"/>
    <property type="match status" value="1"/>
</dbReference>
<dbReference type="GO" id="GO:0008479">
    <property type="term" value="F:tRNA-guanosine(34) queuine transglycosylase activity"/>
    <property type="evidence" value="ECO:0007669"/>
    <property type="project" value="UniProtKB-UniRule"/>
</dbReference>
<dbReference type="PANTHER" id="PTHR46064:SF1">
    <property type="entry name" value="QUEUINE TRNA-RIBOSYLTRANSFERASE ACCESSORY SUBUNIT 2"/>
    <property type="match status" value="1"/>
</dbReference>
<feature type="region of interest" description="Disordered" evidence="6">
    <location>
        <begin position="367"/>
        <end position="399"/>
    </location>
</feature>
<comment type="function">
    <text evidence="5">Non-catalytic subunit of the queuine tRNA-ribosyltransferase (TGT) that catalyzes the base-exchange of a guanine (G) residue with queuine (Q) at position 34 (anticodon wobble position) in tRNAs with GU(N) anticodons (tRNA-Asp, -Asn, -His and -Tyr), resulting in the hypermodified nucleoside queuosine (7-(((4,5-cis-dihydroxy-2-cyclopenten-1-yl)amino)methyl)-7-deazaguanosine).</text>
</comment>
<evidence type="ECO:0000256" key="4">
    <source>
        <dbReference type="ARBA" id="ARBA00022833"/>
    </source>
</evidence>
<organism evidence="8 9">
    <name type="scientific">Piedraia hortae CBS 480.64</name>
    <dbReference type="NCBI Taxonomy" id="1314780"/>
    <lineage>
        <taxon>Eukaryota</taxon>
        <taxon>Fungi</taxon>
        <taxon>Dikarya</taxon>
        <taxon>Ascomycota</taxon>
        <taxon>Pezizomycotina</taxon>
        <taxon>Dothideomycetes</taxon>
        <taxon>Dothideomycetidae</taxon>
        <taxon>Capnodiales</taxon>
        <taxon>Piedraiaceae</taxon>
        <taxon>Piedraia</taxon>
    </lineage>
</organism>
<dbReference type="InterPro" id="IPR036511">
    <property type="entry name" value="TGT-like_sf"/>
</dbReference>
<keyword evidence="1 5" id="KW-0963">Cytoplasm</keyword>
<reference evidence="8" key="1">
    <citation type="journal article" date="2020" name="Stud. Mycol.">
        <title>101 Dothideomycetes genomes: a test case for predicting lifestyles and emergence of pathogens.</title>
        <authorList>
            <person name="Haridas S."/>
            <person name="Albert R."/>
            <person name="Binder M."/>
            <person name="Bloem J."/>
            <person name="Labutti K."/>
            <person name="Salamov A."/>
            <person name="Andreopoulos B."/>
            <person name="Baker S."/>
            <person name="Barry K."/>
            <person name="Bills G."/>
            <person name="Bluhm B."/>
            <person name="Cannon C."/>
            <person name="Castanera R."/>
            <person name="Culley D."/>
            <person name="Daum C."/>
            <person name="Ezra D."/>
            <person name="Gonzalez J."/>
            <person name="Henrissat B."/>
            <person name="Kuo A."/>
            <person name="Liang C."/>
            <person name="Lipzen A."/>
            <person name="Lutzoni F."/>
            <person name="Magnuson J."/>
            <person name="Mondo S."/>
            <person name="Nolan M."/>
            <person name="Ohm R."/>
            <person name="Pangilinan J."/>
            <person name="Park H.-J."/>
            <person name="Ramirez L."/>
            <person name="Alfaro M."/>
            <person name="Sun H."/>
            <person name="Tritt A."/>
            <person name="Yoshinaga Y."/>
            <person name="Zwiers L.-H."/>
            <person name="Turgeon B."/>
            <person name="Goodwin S."/>
            <person name="Spatafora J."/>
            <person name="Crous P."/>
            <person name="Grigoriev I."/>
        </authorList>
    </citation>
    <scope>NUCLEOTIDE SEQUENCE</scope>
    <source>
        <strain evidence="8">CBS 480.64</strain>
    </source>
</reference>
<dbReference type="InterPro" id="IPR028592">
    <property type="entry name" value="QTRTD1"/>
</dbReference>
<evidence type="ECO:0000313" key="9">
    <source>
        <dbReference type="Proteomes" id="UP000799421"/>
    </source>
</evidence>
<dbReference type="InterPro" id="IPR002616">
    <property type="entry name" value="tRNA_ribo_trans-like"/>
</dbReference>
<dbReference type="PANTHER" id="PTHR46064">
    <property type="entry name" value="QUEUINE TRNA-RIBOSYLTRANSFERASE ACCESSORY SUBUNIT 2"/>
    <property type="match status" value="1"/>
</dbReference>
<evidence type="ECO:0000313" key="8">
    <source>
        <dbReference type="EMBL" id="KAF2858586.1"/>
    </source>
</evidence>
<evidence type="ECO:0000256" key="2">
    <source>
        <dbReference type="ARBA" id="ARBA00022694"/>
    </source>
</evidence>
<dbReference type="NCBIfam" id="TIGR00449">
    <property type="entry name" value="tgt_general"/>
    <property type="match status" value="1"/>
</dbReference>
<keyword evidence="4 5" id="KW-0862">Zinc</keyword>
<feature type="domain" description="tRNA-guanine(15) transglycosylase-like" evidence="7">
    <location>
        <begin position="11"/>
        <end position="360"/>
    </location>
</feature>
<evidence type="ECO:0000256" key="5">
    <source>
        <dbReference type="HAMAP-Rule" id="MF_03043"/>
    </source>
</evidence>
<evidence type="ECO:0000256" key="1">
    <source>
        <dbReference type="ARBA" id="ARBA00022490"/>
    </source>
</evidence>
<dbReference type="InterPro" id="IPR050852">
    <property type="entry name" value="Queuine_tRNA-ribosyltrfase"/>
</dbReference>
<dbReference type="Gene3D" id="3.20.20.105">
    <property type="entry name" value="Queuine tRNA-ribosyltransferase-like"/>
    <property type="match status" value="1"/>
</dbReference>
<protein>
    <recommendedName>
        <fullName evidence="5">Queuine tRNA-ribosyltransferase accessory subunit 2</fullName>
    </recommendedName>
    <alternativeName>
        <fullName evidence="5">Queuine tRNA-ribosyltransferase domain-containing protein 1</fullName>
    </alternativeName>
</protein>
<sequence>MFTTKATAGVARTGSLSLHSKPPISTPHWFALSSRGVIPHLTPTLLSTETSTGGIYLAYEDFIEKPTPPILASPGGIRRFTSLPDEVILLLGARRSPPVAAPAANSNTDTRVSVSTSVGFRALEAEAYIRATPILTPDLAVALEDIPYSRPLGRKRLDKAISRQTVWLRAHVAAKQPLIAPVLPVPCGDQLPYLDSIAEHPNIVGLAIYNETSLRDIPQKLAHLPRVGLTAPRTPHELLTQIAAGMDICTLPFVNEATDAGIALTFHLPALTEQGQRPLGLDLWLSTYETDTAALVEGCDCYACRNHHRAYIRHLLNAREMLAWTLLQMHNHRVVDGFFEGVRDAIASGELEGRRERLKEVYEGSMPEITGQGPRRRGYQFKSEGPGEEKKNSSPWMGL</sequence>
<dbReference type="AlphaFoldDB" id="A0A6A7BTC5"/>
<evidence type="ECO:0000256" key="3">
    <source>
        <dbReference type="ARBA" id="ARBA00022723"/>
    </source>
</evidence>
<accession>A0A6A7BTC5</accession>
<feature type="binding site" evidence="5">
    <location>
        <position position="299"/>
    </location>
    <ligand>
        <name>Zn(2+)</name>
        <dbReference type="ChEBI" id="CHEBI:29105"/>
    </ligand>
</feature>
<comment type="subunit">
    <text evidence="5">Heterodimer of a catalytic subunit and an accessory subunit.</text>
</comment>
<dbReference type="GO" id="GO:0005737">
    <property type="term" value="C:cytoplasm"/>
    <property type="evidence" value="ECO:0007669"/>
    <property type="project" value="UniProtKB-SubCell"/>
</dbReference>